<name>A0A7K0EPG6_9BACT</name>
<proteinExistence type="predicted"/>
<comment type="caution">
    <text evidence="2">The sequence shown here is derived from an EMBL/GenBank/DDBJ whole genome shotgun (WGS) entry which is preliminary data.</text>
</comment>
<dbReference type="AlphaFoldDB" id="A0A7K0EPG6"/>
<dbReference type="InterPro" id="IPR025375">
    <property type="entry name" value="DUF4365"/>
</dbReference>
<evidence type="ECO:0000313" key="2">
    <source>
        <dbReference type="EMBL" id="MRS63689.1"/>
    </source>
</evidence>
<dbReference type="Pfam" id="PF14280">
    <property type="entry name" value="DUF4365"/>
    <property type="match status" value="1"/>
</dbReference>
<dbReference type="RefSeq" id="WP_154177030.1">
    <property type="nucleotide sequence ID" value="NZ_WJXZ01000012.1"/>
</dbReference>
<reference evidence="2 3" key="1">
    <citation type="journal article" date="2018" name="Antonie Van Leeuwenhoek">
        <title>Larkinella terrae sp. nov., isolated from soil on Jeju Island, South Korea.</title>
        <authorList>
            <person name="Ten L.N."/>
            <person name="Jeon J."/>
            <person name="Park S.J."/>
            <person name="Park S."/>
            <person name="Lee S.Y."/>
            <person name="Kim M.K."/>
            <person name="Jung H.Y."/>
        </authorList>
    </citation>
    <scope>NUCLEOTIDE SEQUENCE [LARGE SCALE GENOMIC DNA]</scope>
    <source>
        <strain evidence="2 3">KCTC 52001</strain>
    </source>
</reference>
<feature type="domain" description="DUF4365" evidence="1">
    <location>
        <begin position="12"/>
        <end position="125"/>
    </location>
</feature>
<evidence type="ECO:0000313" key="3">
    <source>
        <dbReference type="Proteomes" id="UP000441754"/>
    </source>
</evidence>
<dbReference type="EMBL" id="WJXZ01000012">
    <property type="protein sequence ID" value="MRS63689.1"/>
    <property type="molecule type" value="Genomic_DNA"/>
</dbReference>
<sequence>MKYKQTNVTSKNGINYLRSVVEASSCLFHKIEQENDLGIDCIIEFTKDEKPMHKSIAGQIKSGEYYYDPQNNQCKIPVDSHHEYWTKYPLPVYGFVFVPHLEKAYFVNIKSYLENNKNNTTIKFDCLRSNTIDLNSFKKIFIPSILGDIPTLSFEEATSFFESSKPQESYLGAKILFRRYKNNYLTWDKLIAYLENTEIEIFNLNVIYFISHIPWHPDIFHYGEYQNEEVRNYAKEKIKNLNIEVVLKLLRLINLDEGIVRGSIGQSIEAILSNINKIEIYLTEIINNRNIELATKEVASTVLAYYQGMASIETIKKLVSESEIAAEIIAFLKEYKSYDLYQ</sequence>
<organism evidence="2 3">
    <name type="scientific">Larkinella terrae</name>
    <dbReference type="NCBI Taxonomy" id="2025311"/>
    <lineage>
        <taxon>Bacteria</taxon>
        <taxon>Pseudomonadati</taxon>
        <taxon>Bacteroidota</taxon>
        <taxon>Cytophagia</taxon>
        <taxon>Cytophagales</taxon>
        <taxon>Spirosomataceae</taxon>
        <taxon>Larkinella</taxon>
    </lineage>
</organism>
<dbReference type="Proteomes" id="UP000441754">
    <property type="component" value="Unassembled WGS sequence"/>
</dbReference>
<dbReference type="OrthoDB" id="974896at2"/>
<gene>
    <name evidence="2" type="ORF">GJJ30_20480</name>
</gene>
<protein>
    <submittedName>
        <fullName evidence="2">DUF4365 domain-containing protein</fullName>
    </submittedName>
</protein>
<keyword evidence="3" id="KW-1185">Reference proteome</keyword>
<accession>A0A7K0EPG6</accession>
<evidence type="ECO:0000259" key="1">
    <source>
        <dbReference type="Pfam" id="PF14280"/>
    </source>
</evidence>